<keyword evidence="7" id="KW-0472">Membrane</keyword>
<keyword evidence="4" id="KW-0802">TPR repeat</keyword>
<dbReference type="STRING" id="1563681.BFP71_00050"/>
<keyword evidence="6" id="KW-0175">Coiled coil</keyword>
<keyword evidence="2" id="KW-0963">Cytoplasm</keyword>
<dbReference type="EMBL" id="MDGQ01000002">
    <property type="protein sequence ID" value="OEK07435.1"/>
    <property type="molecule type" value="Genomic_DNA"/>
</dbReference>
<keyword evidence="7" id="KW-0812">Transmembrane</keyword>
<proteinExistence type="inferred from homology"/>
<dbReference type="GO" id="GO:0003677">
    <property type="term" value="F:DNA binding"/>
    <property type="evidence" value="ECO:0007669"/>
    <property type="project" value="InterPro"/>
</dbReference>
<dbReference type="InterPro" id="IPR016032">
    <property type="entry name" value="Sig_transdc_resp-reg_C-effctor"/>
</dbReference>
<dbReference type="RefSeq" id="WP_069833418.1">
    <property type="nucleotide sequence ID" value="NZ_MDGQ01000002.1"/>
</dbReference>
<comment type="caution">
    <text evidence="10">The sequence shown here is derived from an EMBL/GenBank/DDBJ whole genome shotgun (WGS) entry which is preliminary data.</text>
</comment>
<dbReference type="Gene3D" id="1.25.40.10">
    <property type="entry name" value="Tetratricopeptide repeat domain"/>
    <property type="match status" value="3"/>
</dbReference>
<dbReference type="SMART" id="SM00421">
    <property type="entry name" value="HTH_LUXR"/>
    <property type="match status" value="1"/>
</dbReference>
<dbReference type="SUPFAM" id="SSF48452">
    <property type="entry name" value="TPR-like"/>
    <property type="match status" value="2"/>
</dbReference>
<feature type="chain" id="PRO_5009186095" description="HTH luxR-type domain-containing protein" evidence="8">
    <location>
        <begin position="25"/>
        <end position="674"/>
    </location>
</feature>
<sequence>MTKKTALALLIAGLIILVTSNAHAQETRRIKIDTLLQKLPTLKEDEAGAQILYLLGARYIDVNLDSALFFFNKSLALSEKLEYSENIVATKKGLGTTYGYIGDLDKAIAIYEETYQEALTTENFYGALYVLNDLMVNVNRKGDSLKTKTILREGYALAPKVDSDSSYFISLYDITHAKLYYSYAKYDSAFFYWERARDYMMKINFRAYGAIITNDMATAYFALYDYPNALKANKEALELATAIDYRPVELEAQRGIARVYAAIDNADLAIETLIPVYEEQKQYGHPFRMLPVEMELANAYYQKEDYENALIYAKSAYTRAFKIGAKDGNVSRSANTVADIMLKLNQLDSSLFYLNVSDSIANLYEKDYSKFRNLILRTKHKNLSGKHSETFAYLEKADSLARNVLGPKQRAEVSYMQYLYYREVGDLTSALEALEKSNNLRDSLKNLEKRGDLIRLGSEIETANKQAQIKKRESEIETLTMEIDERRSKNAQVTIVLICTAVIAILMVILRVRKLKSARKLKELESEKLQDELIQKNRQLTTKALQDARKNQVLDSLLTETKNIQTSKNTDLSKLIRLAKEGINSEKKLELFTLQFEETNPNFYKNLRDLHPSLSPREEQICALVNLNFSTKEIASFLGIEAGSATTARYRLRQKLGLEKEQNLTKYLQGLNQL</sequence>
<evidence type="ECO:0000313" key="11">
    <source>
        <dbReference type="Proteomes" id="UP000095552"/>
    </source>
</evidence>
<dbReference type="Gene3D" id="1.10.10.10">
    <property type="entry name" value="Winged helix-like DNA-binding domain superfamily/Winged helix DNA-binding domain"/>
    <property type="match status" value="1"/>
</dbReference>
<feature type="transmembrane region" description="Helical" evidence="7">
    <location>
        <begin position="493"/>
        <end position="512"/>
    </location>
</feature>
<evidence type="ECO:0000259" key="9">
    <source>
        <dbReference type="SMART" id="SM00421"/>
    </source>
</evidence>
<keyword evidence="11" id="KW-1185">Reference proteome</keyword>
<evidence type="ECO:0000256" key="4">
    <source>
        <dbReference type="ARBA" id="ARBA00022803"/>
    </source>
</evidence>
<dbReference type="Proteomes" id="UP000095552">
    <property type="component" value="Unassembled WGS sequence"/>
</dbReference>
<comment type="similarity">
    <text evidence="5">Belongs to the Rap family.</text>
</comment>
<dbReference type="PANTHER" id="PTHR46630">
    <property type="entry name" value="TETRATRICOPEPTIDE REPEAT PROTEIN 29"/>
    <property type="match status" value="1"/>
</dbReference>
<dbReference type="AlphaFoldDB" id="A0A1E5T7S8"/>
<accession>A0A1E5T7S8</accession>
<evidence type="ECO:0000256" key="8">
    <source>
        <dbReference type="SAM" id="SignalP"/>
    </source>
</evidence>
<feature type="signal peptide" evidence="8">
    <location>
        <begin position="1"/>
        <end position="24"/>
    </location>
</feature>
<keyword evidence="8" id="KW-0732">Signal</keyword>
<organism evidence="10 11">
    <name type="scientific">Roseivirga misakiensis</name>
    <dbReference type="NCBI Taxonomy" id="1563681"/>
    <lineage>
        <taxon>Bacteria</taxon>
        <taxon>Pseudomonadati</taxon>
        <taxon>Bacteroidota</taxon>
        <taxon>Cytophagia</taxon>
        <taxon>Cytophagales</taxon>
        <taxon>Roseivirgaceae</taxon>
        <taxon>Roseivirga</taxon>
    </lineage>
</organism>
<gene>
    <name evidence="10" type="ORF">BFP71_00050</name>
</gene>
<keyword evidence="3" id="KW-0677">Repeat</keyword>
<evidence type="ECO:0000256" key="3">
    <source>
        <dbReference type="ARBA" id="ARBA00022737"/>
    </source>
</evidence>
<comment type="subcellular location">
    <subcellularLocation>
        <location evidence="1">Cytoplasm</location>
    </subcellularLocation>
</comment>
<protein>
    <recommendedName>
        <fullName evidence="9">HTH luxR-type domain-containing protein</fullName>
    </recommendedName>
</protein>
<dbReference type="InterPro" id="IPR051476">
    <property type="entry name" value="Bac_ResReg_Asp_Phosphatase"/>
</dbReference>
<evidence type="ECO:0000256" key="6">
    <source>
        <dbReference type="SAM" id="Coils"/>
    </source>
</evidence>
<dbReference type="PANTHER" id="PTHR46630:SF1">
    <property type="entry name" value="TETRATRICOPEPTIDE REPEAT PROTEIN 29"/>
    <property type="match status" value="1"/>
</dbReference>
<feature type="coiled-coil region" evidence="6">
    <location>
        <begin position="512"/>
        <end position="539"/>
    </location>
</feature>
<reference evidence="10 11" key="1">
    <citation type="submission" date="2016-08" db="EMBL/GenBank/DDBJ databases">
        <title>Draft genome of Fabibacter sp. strain SK-8.</title>
        <authorList>
            <person name="Wong S.-K."/>
            <person name="Hamasaki K."/>
            <person name="Yoshizawa S."/>
        </authorList>
    </citation>
    <scope>NUCLEOTIDE SEQUENCE [LARGE SCALE GENOMIC DNA]</scope>
    <source>
        <strain evidence="10 11">SK-8</strain>
    </source>
</reference>
<keyword evidence="7" id="KW-1133">Transmembrane helix</keyword>
<dbReference type="InterPro" id="IPR000792">
    <property type="entry name" value="Tscrpt_reg_LuxR_C"/>
</dbReference>
<dbReference type="GO" id="GO:0006355">
    <property type="term" value="P:regulation of DNA-templated transcription"/>
    <property type="evidence" value="ECO:0007669"/>
    <property type="project" value="InterPro"/>
</dbReference>
<name>A0A1E5T7S8_9BACT</name>
<feature type="domain" description="HTH luxR-type" evidence="9">
    <location>
        <begin position="611"/>
        <end position="668"/>
    </location>
</feature>
<evidence type="ECO:0000256" key="5">
    <source>
        <dbReference type="ARBA" id="ARBA00038253"/>
    </source>
</evidence>
<dbReference type="GO" id="GO:0005737">
    <property type="term" value="C:cytoplasm"/>
    <property type="evidence" value="ECO:0007669"/>
    <property type="project" value="UniProtKB-SubCell"/>
</dbReference>
<dbReference type="SUPFAM" id="SSF46894">
    <property type="entry name" value="C-terminal effector domain of the bipartite response regulators"/>
    <property type="match status" value="1"/>
</dbReference>
<evidence type="ECO:0000256" key="7">
    <source>
        <dbReference type="SAM" id="Phobius"/>
    </source>
</evidence>
<evidence type="ECO:0000313" key="10">
    <source>
        <dbReference type="EMBL" id="OEK07435.1"/>
    </source>
</evidence>
<dbReference type="InterPro" id="IPR011990">
    <property type="entry name" value="TPR-like_helical_dom_sf"/>
</dbReference>
<evidence type="ECO:0000256" key="2">
    <source>
        <dbReference type="ARBA" id="ARBA00022490"/>
    </source>
</evidence>
<dbReference type="InterPro" id="IPR036388">
    <property type="entry name" value="WH-like_DNA-bd_sf"/>
</dbReference>
<evidence type="ECO:0000256" key="1">
    <source>
        <dbReference type="ARBA" id="ARBA00004496"/>
    </source>
</evidence>